<dbReference type="Proteomes" id="UP000578531">
    <property type="component" value="Unassembled WGS sequence"/>
</dbReference>
<dbReference type="RefSeq" id="XP_037166710.1">
    <property type="nucleotide sequence ID" value="XM_037306200.1"/>
</dbReference>
<evidence type="ECO:0000313" key="3">
    <source>
        <dbReference type="EMBL" id="KAF6237386.1"/>
    </source>
</evidence>
<proteinExistence type="predicted"/>
<feature type="signal peptide" evidence="2">
    <location>
        <begin position="1"/>
        <end position="27"/>
    </location>
</feature>
<feature type="compositionally biased region" description="Acidic residues" evidence="1">
    <location>
        <begin position="129"/>
        <end position="139"/>
    </location>
</feature>
<keyword evidence="4" id="KW-1185">Reference proteome</keyword>
<comment type="caution">
    <text evidence="3">The sequence shown here is derived from an EMBL/GenBank/DDBJ whole genome shotgun (WGS) entry which is preliminary data.</text>
</comment>
<sequence length="210" mass="20817">MRALSVPLLSLLSIVPLLHYPFTAAQALPLTLLCNTADLISACTAKPLLVSCPATGSASQSVTMAGFDGTDYGDGDNSPTTDATGPACFCQCRCLTPTDAQNARERRIGGQETAPVDGDGAVQELDAGFSDDESDDDEGGGSGTSADESDGDEGGEVPAPAVAQGGSMTTVASSASVATSTTASATTTTSAVVEQLGPHAGSEGSNPIAL</sequence>
<dbReference type="GeneID" id="59285941"/>
<evidence type="ECO:0000256" key="2">
    <source>
        <dbReference type="SAM" id="SignalP"/>
    </source>
</evidence>
<dbReference type="EMBL" id="JACCJC010000014">
    <property type="protein sequence ID" value="KAF6237386.1"/>
    <property type="molecule type" value="Genomic_DNA"/>
</dbReference>
<dbReference type="AlphaFoldDB" id="A0A8H6FYV8"/>
<reference evidence="3 4" key="1">
    <citation type="journal article" date="2020" name="Genomics">
        <title>Complete, high-quality genomes from long-read metagenomic sequencing of two wolf lichen thalli reveals enigmatic genome architecture.</title>
        <authorList>
            <person name="McKenzie S.K."/>
            <person name="Walston R.F."/>
            <person name="Allen J.L."/>
        </authorList>
    </citation>
    <scope>NUCLEOTIDE SEQUENCE [LARGE SCALE GENOMIC DNA]</scope>
    <source>
        <strain evidence="3">WasteWater2</strain>
    </source>
</reference>
<organism evidence="3 4">
    <name type="scientific">Letharia columbiana</name>
    <dbReference type="NCBI Taxonomy" id="112416"/>
    <lineage>
        <taxon>Eukaryota</taxon>
        <taxon>Fungi</taxon>
        <taxon>Dikarya</taxon>
        <taxon>Ascomycota</taxon>
        <taxon>Pezizomycotina</taxon>
        <taxon>Lecanoromycetes</taxon>
        <taxon>OSLEUM clade</taxon>
        <taxon>Lecanoromycetidae</taxon>
        <taxon>Lecanorales</taxon>
        <taxon>Lecanorineae</taxon>
        <taxon>Parmeliaceae</taxon>
        <taxon>Letharia</taxon>
    </lineage>
</organism>
<feature type="region of interest" description="Disordered" evidence="1">
    <location>
        <begin position="103"/>
        <end position="210"/>
    </location>
</feature>
<feature type="chain" id="PRO_5034151997" evidence="2">
    <location>
        <begin position="28"/>
        <end position="210"/>
    </location>
</feature>
<feature type="compositionally biased region" description="Low complexity" evidence="1">
    <location>
        <begin position="169"/>
        <end position="193"/>
    </location>
</feature>
<gene>
    <name evidence="3" type="ORF">HO173_004276</name>
</gene>
<evidence type="ECO:0000256" key="1">
    <source>
        <dbReference type="SAM" id="MobiDB-lite"/>
    </source>
</evidence>
<protein>
    <submittedName>
        <fullName evidence="3">Uncharacterized protein</fullName>
    </submittedName>
</protein>
<accession>A0A8H6FYV8</accession>
<evidence type="ECO:0000313" key="4">
    <source>
        <dbReference type="Proteomes" id="UP000578531"/>
    </source>
</evidence>
<name>A0A8H6FYV8_9LECA</name>
<keyword evidence="2" id="KW-0732">Signal</keyword>